<keyword evidence="2" id="KW-1133">Transmembrane helix</keyword>
<keyword evidence="2" id="KW-0472">Membrane</keyword>
<gene>
    <name evidence="3" type="ordered locus">Rmet_6037</name>
</gene>
<geneLocation type="plasmid" evidence="3 4">
    <name>pMOL30</name>
</geneLocation>
<evidence type="ECO:0000256" key="1">
    <source>
        <dbReference type="SAM" id="MobiDB-lite"/>
    </source>
</evidence>
<evidence type="ECO:0000313" key="3">
    <source>
        <dbReference type="EMBL" id="ABF12896.1"/>
    </source>
</evidence>
<feature type="transmembrane region" description="Helical" evidence="2">
    <location>
        <begin position="30"/>
        <end position="54"/>
    </location>
</feature>
<evidence type="ECO:0000256" key="2">
    <source>
        <dbReference type="SAM" id="Phobius"/>
    </source>
</evidence>
<evidence type="ECO:0000313" key="4">
    <source>
        <dbReference type="Proteomes" id="UP000002429"/>
    </source>
</evidence>
<dbReference type="KEGG" id="rme:Rmet_6037"/>
<keyword evidence="2" id="KW-0812">Transmembrane</keyword>
<dbReference type="EMBL" id="CP000354">
    <property type="protein sequence ID" value="ABF12896.1"/>
    <property type="molecule type" value="Genomic_DNA"/>
</dbReference>
<accession>Q1LAD0</accession>
<feature type="region of interest" description="Disordered" evidence="1">
    <location>
        <begin position="103"/>
        <end position="122"/>
    </location>
</feature>
<sequence>MAPGAISSPPQSQETGTGVRMKRSDMIGALMLGVTLAAFVMACIKSGVGLAFWNLPALSEEARAGFGKTFLMDFIMLNVFFVAGPLTLYPLFGQSQFFAGRPQGESDGAIHPGTHLNGMVER</sequence>
<protein>
    <submittedName>
        <fullName evidence="3">Uncharacterized protein</fullName>
    </submittedName>
</protein>
<organism evidence="3 4">
    <name type="scientific">Cupriavidus metallidurans (strain ATCC 43123 / DSM 2839 / NBRC 102507 / CH34)</name>
    <name type="common">Ralstonia metallidurans</name>
    <dbReference type="NCBI Taxonomy" id="266264"/>
    <lineage>
        <taxon>Bacteria</taxon>
        <taxon>Pseudomonadati</taxon>
        <taxon>Pseudomonadota</taxon>
        <taxon>Betaproteobacteria</taxon>
        <taxon>Burkholderiales</taxon>
        <taxon>Burkholderiaceae</taxon>
        <taxon>Cupriavidus</taxon>
    </lineage>
</organism>
<feature type="transmembrane region" description="Helical" evidence="2">
    <location>
        <begin position="74"/>
        <end position="92"/>
    </location>
</feature>
<keyword evidence="4" id="KW-1185">Reference proteome</keyword>
<keyword evidence="3" id="KW-0614">Plasmid</keyword>
<proteinExistence type="predicted"/>
<dbReference type="HOGENOM" id="CLU_2024815_0_0_4"/>
<reference evidence="4" key="1">
    <citation type="journal article" date="2010" name="PLoS ONE">
        <title>The complete genome sequence of Cupriavidus metallidurans strain CH34, a master survivalist in harsh and anthropogenic environments.</title>
        <authorList>
            <person name="Janssen P.J."/>
            <person name="Van Houdt R."/>
            <person name="Moors H."/>
            <person name="Monsieurs P."/>
            <person name="Morin N."/>
            <person name="Michaux A."/>
            <person name="Benotmane M.A."/>
            <person name="Leys N."/>
            <person name="Vallaeys T."/>
            <person name="Lapidus A."/>
            <person name="Monchy S."/>
            <person name="Medigue C."/>
            <person name="Taghavi S."/>
            <person name="McCorkle S."/>
            <person name="Dunn J."/>
            <person name="van der Lelie D."/>
            <person name="Mergeay M."/>
        </authorList>
    </citation>
    <scope>NUCLEOTIDE SEQUENCE [LARGE SCALE GENOMIC DNA]</scope>
    <source>
        <strain evidence="4">ATCC 43123 / DSM 2839 / NBRC 102507 / CH34</strain>
    </source>
</reference>
<dbReference type="AlphaFoldDB" id="Q1LAD0"/>
<name>Q1LAD0_CUPMC</name>
<dbReference type="Proteomes" id="UP000002429">
    <property type="component" value="Plasmid pMOL30"/>
</dbReference>